<protein>
    <recommendedName>
        <fullName evidence="3">Enoyl-CoA hydratase</fullName>
    </recommendedName>
</protein>
<dbReference type="InterPro" id="IPR029045">
    <property type="entry name" value="ClpP/crotonase-like_dom_sf"/>
</dbReference>
<name>A0A541B237_9NOCA</name>
<comment type="caution">
    <text evidence="1">The sequence shown here is derived from an EMBL/GenBank/DDBJ whole genome shotgun (WGS) entry which is preliminary data.</text>
</comment>
<dbReference type="Gene3D" id="3.30.300.220">
    <property type="match status" value="1"/>
</dbReference>
<evidence type="ECO:0008006" key="3">
    <source>
        <dbReference type="Google" id="ProtNLM"/>
    </source>
</evidence>
<dbReference type="SUPFAM" id="SSF52096">
    <property type="entry name" value="ClpP/crotonase"/>
    <property type="match status" value="1"/>
</dbReference>
<sequence>MSDVLAEIDGGVATLTLNRSRQRNAFSGAMGRRLGELYRDLDAAEGVRAYLEHRDPRWTARLSTEWKELPWE</sequence>
<proteinExistence type="predicted"/>
<keyword evidence="2" id="KW-1185">Reference proteome</keyword>
<evidence type="ECO:0000313" key="2">
    <source>
        <dbReference type="Proteomes" id="UP000316256"/>
    </source>
</evidence>
<dbReference type="AlphaFoldDB" id="A0A541B237"/>
<dbReference type="EMBL" id="VIGH01000008">
    <property type="protein sequence ID" value="TQF66376.1"/>
    <property type="molecule type" value="Genomic_DNA"/>
</dbReference>
<dbReference type="RefSeq" id="WP_142101715.1">
    <property type="nucleotide sequence ID" value="NZ_VIGH01000008.1"/>
</dbReference>
<dbReference type="Proteomes" id="UP000316256">
    <property type="component" value="Unassembled WGS sequence"/>
</dbReference>
<dbReference type="OrthoDB" id="9777711at2"/>
<organism evidence="1 2">
    <name type="scientific">Rhodococcus spelaei</name>
    <dbReference type="NCBI Taxonomy" id="2546320"/>
    <lineage>
        <taxon>Bacteria</taxon>
        <taxon>Bacillati</taxon>
        <taxon>Actinomycetota</taxon>
        <taxon>Actinomycetes</taxon>
        <taxon>Mycobacteriales</taxon>
        <taxon>Nocardiaceae</taxon>
        <taxon>Rhodococcus</taxon>
    </lineage>
</organism>
<gene>
    <name evidence="1" type="ORF">FK531_17885</name>
</gene>
<reference evidence="1 2" key="1">
    <citation type="submission" date="2019-06" db="EMBL/GenBank/DDBJ databases">
        <title>Rhodococcus spaelei sp. nov., isolated from a cave.</title>
        <authorList>
            <person name="Lee S.D."/>
        </authorList>
    </citation>
    <scope>NUCLEOTIDE SEQUENCE [LARGE SCALE GENOMIC DNA]</scope>
    <source>
        <strain evidence="1 2">C9-5</strain>
    </source>
</reference>
<evidence type="ECO:0000313" key="1">
    <source>
        <dbReference type="EMBL" id="TQF66376.1"/>
    </source>
</evidence>
<accession>A0A541B237</accession>